<dbReference type="FunFam" id="3.20.19.10:FF:000001">
    <property type="entry name" value="Aconitate hydratase"/>
    <property type="match status" value="1"/>
</dbReference>
<name>A0A1V4D154_9ACTN</name>
<evidence type="ECO:0000256" key="5">
    <source>
        <dbReference type="ARBA" id="ARBA00022723"/>
    </source>
</evidence>
<dbReference type="SUPFAM" id="SSF53732">
    <property type="entry name" value="Aconitase iron-sulfur domain"/>
    <property type="match status" value="1"/>
</dbReference>
<sequence>MSANSFDARSTLQVGDESYEIFRLDKVEGSARLPYSLKVLLENLLRTEDGANITADHIRALGGWDSQAQPSQEIQFTPARVIMQDFTGVPCVVDLATMREAVKELGGDPAKINPLAPAELVIDHSVIADRFGTPDAFTQNVELEYGRNRERYQFLRWGQTAFDEFKVVPPGTGIVHQVNIEHLARTVMVRGGQAYPDTLVGTDSHTTMVNGLGVLGWGVGGIEAEAAMLGQPVSMLIPRVVGFKLTGSLPTGTTATDLVLTITEMLRKHGVVGKFVEFYGEGVSSIPLANRATIGNMSPEFGSTAAIFPIDGETINYLKLTGRSEQQLALVERYAKEQGLWLDPAAEPDFSEKLELDLATVVPSIAGPKRPQDRIILAEAAEKFAQDVRAYAPVADLDEAGVESFPASDAPAVSNGAPTNPTPVIAPDGSQYEIDHGAVTVAAITSCTNTSNPYVMVAAALVAKKAVEKGLTRKPWVKTTLAPGSKVVMDYYDRAGLTPYLDKLGFNLVGYGCTTCIGNSGPLPEEVSKAVNEADLAVTSVLSGNRNFEGRINPDVKMNYLASPPLVVAYSIAGSMKVDITKDALGVDQDGNAVHLKDIWPSEKEVEEVVASAIGQEMFNTSYADVFAGDAQWQSLPVPTGNTFEWDPESTYVRKPPYFEGLTMDPAPVEDIAGARVLAKLGDSVTTDHISPAGAIKADTPAGQYLTGHGVERRDFNSYGSRRGNHEVMIRGTFANIRLRNQIAPGTEGGFTRDFTQEGGPVSFIYDASQNYQAAGIPLVILAGKEYGSGSSRDWAAKGTALLGVKAVIAESYERIHRSNLIGMGVLPLQFPEGGSAESLGLTGEETFEITGVTALNEGGIPETVKVRAGEVEFDAKVRIDTPGEADYYRNGGIMQYVLRSLIRK</sequence>
<evidence type="ECO:0000256" key="10">
    <source>
        <dbReference type="ARBA" id="ARBA00023501"/>
    </source>
</evidence>
<dbReference type="PANTHER" id="PTHR11670">
    <property type="entry name" value="ACONITASE/IRON-RESPONSIVE ELEMENT FAMILY MEMBER"/>
    <property type="match status" value="1"/>
</dbReference>
<comment type="function">
    <text evidence="11">Catalyzes the isomerization of citrate to isocitrate via cis-aconitate.</text>
</comment>
<dbReference type="PRINTS" id="PR00415">
    <property type="entry name" value="ACONITASE"/>
</dbReference>
<dbReference type="SUPFAM" id="SSF52016">
    <property type="entry name" value="LeuD/IlvD-like"/>
    <property type="match status" value="1"/>
</dbReference>
<comment type="caution">
    <text evidence="14">The sequence shown here is derived from an EMBL/GenBank/DDBJ whole genome shotgun (WGS) entry which is preliminary data.</text>
</comment>
<keyword evidence="4" id="KW-0816">Tricarboxylic acid cycle</keyword>
<evidence type="ECO:0000256" key="2">
    <source>
        <dbReference type="ARBA" id="ARBA00004717"/>
    </source>
</evidence>
<dbReference type="Gene3D" id="6.10.190.10">
    <property type="match status" value="1"/>
</dbReference>
<dbReference type="AlphaFoldDB" id="A0A1V4D154"/>
<dbReference type="GO" id="GO:0003723">
    <property type="term" value="F:RNA binding"/>
    <property type="evidence" value="ECO:0007669"/>
    <property type="project" value="UniProtKB-KW"/>
</dbReference>
<dbReference type="Gene3D" id="3.30.499.10">
    <property type="entry name" value="Aconitase, domain 3"/>
    <property type="match status" value="2"/>
</dbReference>
<dbReference type="Gene3D" id="3.20.19.10">
    <property type="entry name" value="Aconitase, domain 4"/>
    <property type="match status" value="1"/>
</dbReference>
<dbReference type="EC" id="4.2.1.3" evidence="11"/>
<keyword evidence="9 11" id="KW-0456">Lyase</keyword>
<evidence type="ECO:0000256" key="4">
    <source>
        <dbReference type="ARBA" id="ARBA00022532"/>
    </source>
</evidence>
<dbReference type="NCBIfam" id="NF006757">
    <property type="entry name" value="PRK09277.1"/>
    <property type="match status" value="1"/>
</dbReference>
<evidence type="ECO:0000256" key="8">
    <source>
        <dbReference type="ARBA" id="ARBA00023014"/>
    </source>
</evidence>
<dbReference type="UniPathway" id="UPA00946"/>
<reference evidence="14" key="1">
    <citation type="submission" date="2016-12" db="EMBL/GenBank/DDBJ databases">
        <title>Genome sequence of Streptomyces antioxidans MUSC 164.</title>
        <authorList>
            <person name="Lee L.-H."/>
            <person name="Ser H.-L."/>
        </authorList>
    </citation>
    <scope>NUCLEOTIDE SEQUENCE [LARGE SCALE GENOMIC DNA]</scope>
    <source>
        <strain evidence="14">MUSC 164</strain>
    </source>
</reference>
<comment type="cofactor">
    <cofactor evidence="1">
        <name>[4Fe-4S] cluster</name>
        <dbReference type="ChEBI" id="CHEBI:49883"/>
    </cofactor>
</comment>
<dbReference type="InterPro" id="IPR000573">
    <property type="entry name" value="AconitaseA/IPMdHydase_ssu_swvl"/>
</dbReference>
<feature type="domain" description="Aconitase/3-isopropylmalate dehydratase large subunit alpha/beta/alpha" evidence="12">
    <location>
        <begin position="64"/>
        <end position="574"/>
    </location>
</feature>
<dbReference type="PROSITE" id="PS01244">
    <property type="entry name" value="ACONITASE_2"/>
    <property type="match status" value="1"/>
</dbReference>
<dbReference type="InterPro" id="IPR015928">
    <property type="entry name" value="Aconitase/3IPM_dehydase_swvl"/>
</dbReference>
<evidence type="ECO:0000313" key="15">
    <source>
        <dbReference type="Proteomes" id="UP000033615"/>
    </source>
</evidence>
<evidence type="ECO:0000313" key="14">
    <source>
        <dbReference type="EMBL" id="OPF76545.1"/>
    </source>
</evidence>
<feature type="domain" description="Aconitase A/isopropylmalate dehydratase small subunit swivel" evidence="13">
    <location>
        <begin position="704"/>
        <end position="833"/>
    </location>
</feature>
<dbReference type="InterPro" id="IPR036008">
    <property type="entry name" value="Aconitase_4Fe-4S_dom"/>
</dbReference>
<dbReference type="GO" id="GO:0003994">
    <property type="term" value="F:aconitate hydratase activity"/>
    <property type="evidence" value="ECO:0007669"/>
    <property type="project" value="UniProtKB-EC"/>
</dbReference>
<comment type="pathway">
    <text evidence="2">Carbohydrate metabolism; tricarboxylic acid cycle; isocitrate from oxaloacetate: step 2/2.</text>
</comment>
<dbReference type="CDD" id="cd01580">
    <property type="entry name" value="AcnA_IRP_Swivel"/>
    <property type="match status" value="1"/>
</dbReference>
<evidence type="ECO:0000256" key="6">
    <source>
        <dbReference type="ARBA" id="ARBA00022884"/>
    </source>
</evidence>
<dbReference type="InterPro" id="IPR044137">
    <property type="entry name" value="AcnA_IRP_Swivel"/>
</dbReference>
<dbReference type="Proteomes" id="UP000033615">
    <property type="component" value="Unassembled WGS sequence"/>
</dbReference>
<organism evidence="14 15">
    <name type="scientific">Streptomyces antioxidans</name>
    <dbReference type="NCBI Taxonomy" id="1507734"/>
    <lineage>
        <taxon>Bacteria</taxon>
        <taxon>Bacillati</taxon>
        <taxon>Actinomycetota</taxon>
        <taxon>Actinomycetes</taxon>
        <taxon>Kitasatosporales</taxon>
        <taxon>Streptomycetaceae</taxon>
        <taxon>Streptomyces</taxon>
    </lineage>
</organism>
<dbReference type="GO" id="GO:0046872">
    <property type="term" value="F:metal ion binding"/>
    <property type="evidence" value="ECO:0007669"/>
    <property type="project" value="UniProtKB-KW"/>
</dbReference>
<dbReference type="EMBL" id="LAKD02000058">
    <property type="protein sequence ID" value="OPF76545.1"/>
    <property type="molecule type" value="Genomic_DNA"/>
</dbReference>
<evidence type="ECO:0000259" key="12">
    <source>
        <dbReference type="Pfam" id="PF00330"/>
    </source>
</evidence>
<dbReference type="RefSeq" id="WP_046084417.1">
    <property type="nucleotide sequence ID" value="NZ_LAKD02000058.1"/>
</dbReference>
<dbReference type="FunFam" id="3.30.499.10:FF:000009">
    <property type="entry name" value="Aconitate hydratase"/>
    <property type="match status" value="1"/>
</dbReference>
<dbReference type="GO" id="GO:0019679">
    <property type="term" value="P:propionate metabolic process, methylcitrate cycle"/>
    <property type="evidence" value="ECO:0007669"/>
    <property type="project" value="UniProtKB-ARBA"/>
</dbReference>
<dbReference type="NCBIfam" id="TIGR01341">
    <property type="entry name" value="aconitase_1"/>
    <property type="match status" value="1"/>
</dbReference>
<keyword evidence="8 11" id="KW-0411">Iron-sulfur</keyword>
<dbReference type="InterPro" id="IPR015931">
    <property type="entry name" value="Acnase/IPM_dHydase_lsu_aba_1/3"/>
</dbReference>
<dbReference type="GO" id="GO:0051539">
    <property type="term" value="F:4 iron, 4 sulfur cluster binding"/>
    <property type="evidence" value="ECO:0007669"/>
    <property type="project" value="UniProtKB-KW"/>
</dbReference>
<dbReference type="OrthoDB" id="9764318at2"/>
<dbReference type="InterPro" id="IPR018136">
    <property type="entry name" value="Aconitase_4Fe-4S_BS"/>
</dbReference>
<evidence type="ECO:0000256" key="9">
    <source>
        <dbReference type="ARBA" id="ARBA00023239"/>
    </source>
</evidence>
<evidence type="ECO:0000259" key="13">
    <source>
        <dbReference type="Pfam" id="PF00694"/>
    </source>
</evidence>
<dbReference type="Pfam" id="PF00694">
    <property type="entry name" value="Aconitase_C"/>
    <property type="match status" value="1"/>
</dbReference>
<evidence type="ECO:0000256" key="7">
    <source>
        <dbReference type="ARBA" id="ARBA00023004"/>
    </source>
</evidence>
<dbReference type="GO" id="GO:0006099">
    <property type="term" value="P:tricarboxylic acid cycle"/>
    <property type="evidence" value="ECO:0007669"/>
    <property type="project" value="UniProtKB-UniPathway"/>
</dbReference>
<keyword evidence="11" id="KW-0004">4Fe-4S</keyword>
<dbReference type="InterPro" id="IPR006249">
    <property type="entry name" value="Aconitase/IRP2"/>
</dbReference>
<comment type="catalytic activity">
    <reaction evidence="10 11">
        <text>citrate = D-threo-isocitrate</text>
        <dbReference type="Rhea" id="RHEA:10336"/>
        <dbReference type="ChEBI" id="CHEBI:15562"/>
        <dbReference type="ChEBI" id="CHEBI:16947"/>
        <dbReference type="EC" id="4.2.1.3"/>
    </reaction>
</comment>
<dbReference type="FunFam" id="3.30.499.10:FF:000002">
    <property type="entry name" value="Aconitate hydratase"/>
    <property type="match status" value="1"/>
</dbReference>
<keyword evidence="15" id="KW-1185">Reference proteome</keyword>
<evidence type="ECO:0000256" key="3">
    <source>
        <dbReference type="ARBA" id="ARBA00007185"/>
    </source>
</evidence>
<keyword evidence="7 11" id="KW-0408">Iron</keyword>
<comment type="similarity">
    <text evidence="3 11">Belongs to the aconitase/IPM isomerase family.</text>
</comment>
<accession>A0A1V4D154</accession>
<dbReference type="NCBIfam" id="NF009520">
    <property type="entry name" value="PRK12881.1"/>
    <property type="match status" value="1"/>
</dbReference>
<protein>
    <recommendedName>
        <fullName evidence="11">Aconitate hydratase</fullName>
        <shortName evidence="11">Aconitase</shortName>
        <ecNumber evidence="11">4.2.1.3</ecNumber>
    </recommendedName>
</protein>
<keyword evidence="5" id="KW-0479">Metal-binding</keyword>
<dbReference type="Pfam" id="PF00330">
    <property type="entry name" value="Aconitase"/>
    <property type="match status" value="1"/>
</dbReference>
<evidence type="ECO:0000256" key="1">
    <source>
        <dbReference type="ARBA" id="ARBA00001966"/>
    </source>
</evidence>
<proteinExistence type="inferred from homology"/>
<gene>
    <name evidence="14" type="ORF">VT50_0223235</name>
</gene>
<keyword evidence="6" id="KW-0694">RNA-binding</keyword>
<dbReference type="UniPathway" id="UPA00223">
    <property type="reaction ID" value="UER00718"/>
</dbReference>
<dbReference type="InterPro" id="IPR001030">
    <property type="entry name" value="Acoase/IPM_deHydtase_lsu_aba"/>
</dbReference>
<evidence type="ECO:0000256" key="11">
    <source>
        <dbReference type="RuleBase" id="RU361275"/>
    </source>
</evidence>
<dbReference type="PROSITE" id="PS00450">
    <property type="entry name" value="ACONITASE_1"/>
    <property type="match status" value="1"/>
</dbReference>